<comment type="caution">
    <text evidence="2">The sequence shown here is derived from an EMBL/GenBank/DDBJ whole genome shotgun (WGS) entry which is preliminary data.</text>
</comment>
<name>A0A7X2NI76_9FIRM</name>
<gene>
    <name evidence="2" type="ORF">FYJ52_09080</name>
</gene>
<dbReference type="EMBL" id="VUMO01000015">
    <property type="protein sequence ID" value="MSS20548.1"/>
    <property type="molecule type" value="Genomic_DNA"/>
</dbReference>
<protein>
    <submittedName>
        <fullName evidence="2">Uncharacterized protein</fullName>
    </submittedName>
</protein>
<dbReference type="GO" id="GO:0005524">
    <property type="term" value="F:ATP binding"/>
    <property type="evidence" value="ECO:0007669"/>
    <property type="project" value="InterPro"/>
</dbReference>
<reference evidence="2 3" key="1">
    <citation type="submission" date="2019-08" db="EMBL/GenBank/DDBJ databases">
        <title>In-depth cultivation of the pig gut microbiome towards novel bacterial diversity and tailored functional studies.</title>
        <authorList>
            <person name="Wylensek D."/>
            <person name="Hitch T.C.A."/>
            <person name="Clavel T."/>
        </authorList>
    </citation>
    <scope>NUCLEOTIDE SEQUENCE [LARGE SCALE GENOMIC DNA]</scope>
    <source>
        <strain evidence="2 3">RF-744-FAT-4</strain>
    </source>
</reference>
<dbReference type="Gene3D" id="1.20.58.760">
    <property type="entry name" value="Peptidase M41"/>
    <property type="match status" value="1"/>
</dbReference>
<organism evidence="2 3">
    <name type="scientific">Pseudoramibacter porci</name>
    <dbReference type="NCBI Taxonomy" id="2606631"/>
    <lineage>
        <taxon>Bacteria</taxon>
        <taxon>Bacillati</taxon>
        <taxon>Bacillota</taxon>
        <taxon>Clostridia</taxon>
        <taxon>Eubacteriales</taxon>
        <taxon>Eubacteriaceae</taxon>
        <taxon>Pseudoramibacter</taxon>
    </lineage>
</organism>
<feature type="transmembrane region" description="Helical" evidence="1">
    <location>
        <begin position="141"/>
        <end position="163"/>
    </location>
</feature>
<evidence type="ECO:0000313" key="3">
    <source>
        <dbReference type="Proteomes" id="UP000461754"/>
    </source>
</evidence>
<sequence length="210" mass="22975">MTHWIALYHLTIAAGPWWQAAVINTLLVPLLIVVLGLGIRLVCQAALQLLSLIVHPSAALIFANTLTYPGVVHHELAHALLAWLLGAKIQRITLRPTANALGSVNFLPRGGRIRQSLQLTLSAIAPVLLGVLTLYLIGRFLWSACTAIPLRVLVGYLAVSIFLHMDLSGQDVRTALGGLPVCLMILLMIFVFWRVDLIAGLRLILIHAWQ</sequence>
<dbReference type="GO" id="GO:0006508">
    <property type="term" value="P:proteolysis"/>
    <property type="evidence" value="ECO:0007669"/>
    <property type="project" value="InterPro"/>
</dbReference>
<dbReference type="GO" id="GO:0004176">
    <property type="term" value="F:ATP-dependent peptidase activity"/>
    <property type="evidence" value="ECO:0007669"/>
    <property type="project" value="InterPro"/>
</dbReference>
<feature type="transmembrane region" description="Helical" evidence="1">
    <location>
        <begin position="115"/>
        <end position="135"/>
    </location>
</feature>
<keyword evidence="3" id="KW-1185">Reference proteome</keyword>
<accession>A0A7X2NI76</accession>
<keyword evidence="1" id="KW-0472">Membrane</keyword>
<proteinExistence type="predicted"/>
<dbReference type="Proteomes" id="UP000461754">
    <property type="component" value="Unassembled WGS sequence"/>
</dbReference>
<evidence type="ECO:0000313" key="2">
    <source>
        <dbReference type="EMBL" id="MSS20548.1"/>
    </source>
</evidence>
<evidence type="ECO:0000256" key="1">
    <source>
        <dbReference type="SAM" id="Phobius"/>
    </source>
</evidence>
<keyword evidence="1" id="KW-1133">Transmembrane helix</keyword>
<dbReference type="GO" id="GO:0004222">
    <property type="term" value="F:metalloendopeptidase activity"/>
    <property type="evidence" value="ECO:0007669"/>
    <property type="project" value="InterPro"/>
</dbReference>
<dbReference type="SUPFAM" id="SSF140990">
    <property type="entry name" value="FtsH protease domain-like"/>
    <property type="match status" value="1"/>
</dbReference>
<feature type="transmembrane region" description="Helical" evidence="1">
    <location>
        <begin position="49"/>
        <end position="70"/>
    </location>
</feature>
<feature type="transmembrane region" description="Helical" evidence="1">
    <location>
        <begin position="175"/>
        <end position="193"/>
    </location>
</feature>
<keyword evidence="1" id="KW-0812">Transmembrane</keyword>
<dbReference type="RefSeq" id="WP_154576914.1">
    <property type="nucleotide sequence ID" value="NZ_VUMO01000015.1"/>
</dbReference>
<feature type="transmembrane region" description="Helical" evidence="1">
    <location>
        <begin position="17"/>
        <end position="37"/>
    </location>
</feature>
<dbReference type="AlphaFoldDB" id="A0A7X2NI76"/>
<dbReference type="InterPro" id="IPR037219">
    <property type="entry name" value="Peptidase_M41-like"/>
</dbReference>